<dbReference type="AlphaFoldDB" id="A0AAN8VGM0"/>
<dbReference type="InterPro" id="IPR011990">
    <property type="entry name" value="TPR-like_helical_dom_sf"/>
</dbReference>
<dbReference type="PANTHER" id="PTHR47926">
    <property type="entry name" value="PENTATRICOPEPTIDE REPEAT-CONTAINING PROTEIN"/>
    <property type="match status" value="1"/>
</dbReference>
<dbReference type="InterPro" id="IPR046848">
    <property type="entry name" value="E_motif"/>
</dbReference>
<protein>
    <submittedName>
        <fullName evidence="3">Pentatricopeptide repeat</fullName>
    </submittedName>
</protein>
<keyword evidence="4" id="KW-1185">Reference proteome</keyword>
<gene>
    <name evidence="3" type="ORF">RJ641_003102</name>
</gene>
<name>A0AAN8VGM0_9MAGN</name>
<dbReference type="NCBIfam" id="TIGR00756">
    <property type="entry name" value="PPR"/>
    <property type="match status" value="3"/>
</dbReference>
<dbReference type="InterPro" id="IPR046960">
    <property type="entry name" value="PPR_At4g14850-like_plant"/>
</dbReference>
<evidence type="ECO:0000256" key="1">
    <source>
        <dbReference type="ARBA" id="ARBA00022737"/>
    </source>
</evidence>
<evidence type="ECO:0000313" key="4">
    <source>
        <dbReference type="Proteomes" id="UP001370490"/>
    </source>
</evidence>
<evidence type="ECO:0000256" key="2">
    <source>
        <dbReference type="PROSITE-ProRule" id="PRU00708"/>
    </source>
</evidence>
<dbReference type="PROSITE" id="PS51375">
    <property type="entry name" value="PPR"/>
    <property type="match status" value="2"/>
</dbReference>
<dbReference type="Pfam" id="PF13041">
    <property type="entry name" value="PPR_2"/>
    <property type="match status" value="1"/>
</dbReference>
<dbReference type="EMBL" id="JBAMMX010000011">
    <property type="protein sequence ID" value="KAK6931309.1"/>
    <property type="molecule type" value="Genomic_DNA"/>
</dbReference>
<evidence type="ECO:0000313" key="3">
    <source>
        <dbReference type="EMBL" id="KAK6931309.1"/>
    </source>
</evidence>
<dbReference type="SUPFAM" id="SSF48452">
    <property type="entry name" value="TPR-like"/>
    <property type="match status" value="1"/>
</dbReference>
<dbReference type="GO" id="GO:0009451">
    <property type="term" value="P:RNA modification"/>
    <property type="evidence" value="ECO:0007669"/>
    <property type="project" value="InterPro"/>
</dbReference>
<dbReference type="FunFam" id="1.25.40.10:FF:000348">
    <property type="entry name" value="Pentatricopeptide repeat-containing protein chloroplastic"/>
    <property type="match status" value="1"/>
</dbReference>
<dbReference type="GO" id="GO:0003723">
    <property type="term" value="F:RNA binding"/>
    <property type="evidence" value="ECO:0007669"/>
    <property type="project" value="InterPro"/>
</dbReference>
<reference evidence="3 4" key="1">
    <citation type="submission" date="2023-12" db="EMBL/GenBank/DDBJ databases">
        <title>A high-quality genome assembly for Dillenia turbinata (Dilleniales).</title>
        <authorList>
            <person name="Chanderbali A."/>
        </authorList>
    </citation>
    <scope>NUCLEOTIDE SEQUENCE [LARGE SCALE GENOMIC DNA]</scope>
    <source>
        <strain evidence="3">LSX21</strain>
        <tissue evidence="3">Leaf</tissue>
    </source>
</reference>
<sequence>MLKSFLLKGEHVPTISVYINMLRNGMFPDNYTLPYVLKACANLKSDFLGKALHGQCLKLGFVTDVYVGNTLIWMYALFGNMEVARDMFDESPSKSSVLWTVMISGYAKIGDVDNARLFFDDAPVKDIEVWGSMISAYVQNNCFKEGLHMFRLLQSTELELDEAIFVSALCACANLGALDIGVWIHRYIEHGHLSMSMRLGTALIDMYAKCGNLGVAKALFGKILQKDVVCWNVMISGLAMNGDGVGTLQLFSEMEKTGIVPDDITFVGIFAACSYSGMANEGLEMLDKMCSKYLIEPKREHYSCIIDILGRAGLLEKAMEIIQRLPNSRSPSSEAIAWRALMSACCDHGEAKLAEAAAERLFELERHSGAYVLLSNLYSAAGKYDDARRIRRVMRNREVDKTPGCSSIEINGSVHEFVAGEQTHPNMDKVHSILKQMTRNLDFSGRETDPV</sequence>
<feature type="repeat" description="PPR" evidence="2">
    <location>
        <begin position="227"/>
        <end position="261"/>
    </location>
</feature>
<dbReference type="Pfam" id="PF20431">
    <property type="entry name" value="E_motif"/>
    <property type="match status" value="1"/>
</dbReference>
<dbReference type="PANTHER" id="PTHR47926:SF352">
    <property type="entry name" value="REPEAT-CONTAINING PROTEIN, PUTATIVE-RELATED"/>
    <property type="match status" value="1"/>
</dbReference>
<dbReference type="FunFam" id="1.25.40.10:FF:000184">
    <property type="entry name" value="Pentatricopeptide repeat-containing protein, chloroplastic"/>
    <property type="match status" value="1"/>
</dbReference>
<proteinExistence type="predicted"/>
<dbReference type="Gene3D" id="1.25.40.10">
    <property type="entry name" value="Tetratricopeptide repeat domain"/>
    <property type="match status" value="4"/>
</dbReference>
<accession>A0AAN8VGM0</accession>
<comment type="caution">
    <text evidence="3">The sequence shown here is derived from an EMBL/GenBank/DDBJ whole genome shotgun (WGS) entry which is preliminary data.</text>
</comment>
<dbReference type="InterPro" id="IPR002885">
    <property type="entry name" value="PPR_rpt"/>
</dbReference>
<dbReference type="Pfam" id="PF01535">
    <property type="entry name" value="PPR"/>
    <property type="match status" value="4"/>
</dbReference>
<keyword evidence="1" id="KW-0677">Repeat</keyword>
<dbReference type="Proteomes" id="UP001370490">
    <property type="component" value="Unassembled WGS sequence"/>
</dbReference>
<feature type="repeat" description="PPR" evidence="2">
    <location>
        <begin position="95"/>
        <end position="129"/>
    </location>
</feature>
<organism evidence="3 4">
    <name type="scientific">Dillenia turbinata</name>
    <dbReference type="NCBI Taxonomy" id="194707"/>
    <lineage>
        <taxon>Eukaryota</taxon>
        <taxon>Viridiplantae</taxon>
        <taxon>Streptophyta</taxon>
        <taxon>Embryophyta</taxon>
        <taxon>Tracheophyta</taxon>
        <taxon>Spermatophyta</taxon>
        <taxon>Magnoliopsida</taxon>
        <taxon>eudicotyledons</taxon>
        <taxon>Gunneridae</taxon>
        <taxon>Pentapetalae</taxon>
        <taxon>Dilleniales</taxon>
        <taxon>Dilleniaceae</taxon>
        <taxon>Dillenia</taxon>
    </lineage>
</organism>